<evidence type="ECO:0000259" key="11">
    <source>
        <dbReference type="Pfam" id="PF00590"/>
    </source>
</evidence>
<evidence type="ECO:0000256" key="9">
    <source>
        <dbReference type="ARBA" id="ARBA00060548"/>
    </source>
</evidence>
<name>A0A5D3WLK0_9BACT</name>
<dbReference type="Gene3D" id="3.40.1010.10">
    <property type="entry name" value="Cobalt-precorrin-4 Transmethylase, Domain 1"/>
    <property type="match status" value="1"/>
</dbReference>
<dbReference type="Gene3D" id="3.40.50.10090">
    <property type="match status" value="2"/>
</dbReference>
<keyword evidence="6" id="KW-0949">S-adenosyl-L-methionine</keyword>
<dbReference type="EMBL" id="VNIB01000003">
    <property type="protein sequence ID" value="TYO99317.1"/>
    <property type="molecule type" value="Genomic_DNA"/>
</dbReference>
<dbReference type="SUPFAM" id="SSF69618">
    <property type="entry name" value="HemD-like"/>
    <property type="match status" value="1"/>
</dbReference>
<dbReference type="InterPro" id="IPR014776">
    <property type="entry name" value="4pyrrole_Mease_sub2"/>
</dbReference>
<keyword evidence="3" id="KW-0169">Cobalamin biosynthesis</keyword>
<evidence type="ECO:0000256" key="6">
    <source>
        <dbReference type="ARBA" id="ARBA00022691"/>
    </source>
</evidence>
<feature type="domain" description="Tetrapyrrole biosynthesis uroporphyrinogen III synthase" evidence="12">
    <location>
        <begin position="266"/>
        <end position="491"/>
    </location>
</feature>
<dbReference type="PANTHER" id="PTHR45790:SF3">
    <property type="entry name" value="S-ADENOSYL-L-METHIONINE-DEPENDENT UROPORPHYRINOGEN III METHYLTRANSFERASE, CHLOROPLASTIC"/>
    <property type="match status" value="1"/>
</dbReference>
<dbReference type="CDD" id="cd06578">
    <property type="entry name" value="HemD"/>
    <property type="match status" value="1"/>
</dbReference>
<dbReference type="UniPathway" id="UPA00262">
    <property type="reaction ID" value="UER00211"/>
</dbReference>
<dbReference type="InterPro" id="IPR006366">
    <property type="entry name" value="CobA/CysG_C"/>
</dbReference>
<dbReference type="EC" id="2.1.1.107" evidence="2"/>
<dbReference type="SUPFAM" id="SSF53790">
    <property type="entry name" value="Tetrapyrrole methylase"/>
    <property type="match status" value="1"/>
</dbReference>
<protein>
    <recommendedName>
        <fullName evidence="2">uroporphyrinogen-III C-methyltransferase</fullName>
        <ecNumber evidence="2">2.1.1.107</ecNumber>
    </recommendedName>
</protein>
<dbReference type="InterPro" id="IPR014777">
    <property type="entry name" value="4pyrrole_Mease_sub1"/>
</dbReference>
<comment type="similarity">
    <text evidence="1 10">Belongs to the precorrin methyltransferase family.</text>
</comment>
<dbReference type="CDD" id="cd11642">
    <property type="entry name" value="SUMT"/>
    <property type="match status" value="1"/>
</dbReference>
<dbReference type="NCBIfam" id="NF004790">
    <property type="entry name" value="PRK06136.1"/>
    <property type="match status" value="1"/>
</dbReference>
<comment type="pathway">
    <text evidence="9">Cofactor biosynthesis; adenosylcobalamin biosynthesis; precorrin-2 from uroporphyrinogen III: step 1/1.</text>
</comment>
<dbReference type="FunFam" id="3.30.950.10:FF:000001">
    <property type="entry name" value="Siroheme synthase"/>
    <property type="match status" value="1"/>
</dbReference>
<dbReference type="PROSITE" id="PS00840">
    <property type="entry name" value="SUMT_2"/>
    <property type="match status" value="1"/>
</dbReference>
<dbReference type="InterPro" id="IPR036108">
    <property type="entry name" value="4pyrrol_syn_uPrphyn_synt_sf"/>
</dbReference>
<dbReference type="Proteomes" id="UP000324159">
    <property type="component" value="Unassembled WGS sequence"/>
</dbReference>
<dbReference type="GO" id="GO:0019354">
    <property type="term" value="P:siroheme biosynthetic process"/>
    <property type="evidence" value="ECO:0007669"/>
    <property type="project" value="UniProtKB-UniPathway"/>
</dbReference>
<dbReference type="GO" id="GO:0009236">
    <property type="term" value="P:cobalamin biosynthetic process"/>
    <property type="evidence" value="ECO:0007669"/>
    <property type="project" value="UniProtKB-KW"/>
</dbReference>
<evidence type="ECO:0000313" key="14">
    <source>
        <dbReference type="Proteomes" id="UP000324159"/>
    </source>
</evidence>
<keyword evidence="5 10" id="KW-0808">Transferase</keyword>
<comment type="pathway">
    <text evidence="8">Porphyrin-containing compound metabolism; siroheme biosynthesis; precorrin-2 from uroporphyrinogen III: step 1/1.</text>
</comment>
<accession>A0A5D3WLK0</accession>
<evidence type="ECO:0000256" key="2">
    <source>
        <dbReference type="ARBA" id="ARBA00012162"/>
    </source>
</evidence>
<evidence type="ECO:0000256" key="4">
    <source>
        <dbReference type="ARBA" id="ARBA00022603"/>
    </source>
</evidence>
<dbReference type="NCBIfam" id="TIGR01469">
    <property type="entry name" value="cobA_cysG_Cterm"/>
    <property type="match status" value="1"/>
</dbReference>
<dbReference type="GO" id="GO:0004852">
    <property type="term" value="F:uroporphyrinogen-III synthase activity"/>
    <property type="evidence" value="ECO:0007669"/>
    <property type="project" value="InterPro"/>
</dbReference>
<organism evidence="13 14">
    <name type="scientific">Geothermobacter ehrlichii</name>
    <dbReference type="NCBI Taxonomy" id="213224"/>
    <lineage>
        <taxon>Bacteria</taxon>
        <taxon>Pseudomonadati</taxon>
        <taxon>Thermodesulfobacteriota</taxon>
        <taxon>Desulfuromonadia</taxon>
        <taxon>Desulfuromonadales</taxon>
        <taxon>Geothermobacteraceae</taxon>
        <taxon>Geothermobacter</taxon>
    </lineage>
</organism>
<dbReference type="GO" id="GO:0032259">
    <property type="term" value="P:methylation"/>
    <property type="evidence" value="ECO:0007669"/>
    <property type="project" value="UniProtKB-KW"/>
</dbReference>
<dbReference type="AlphaFoldDB" id="A0A5D3WLK0"/>
<dbReference type="GO" id="GO:0004851">
    <property type="term" value="F:uroporphyrin-III C-methyltransferase activity"/>
    <property type="evidence" value="ECO:0007669"/>
    <property type="project" value="UniProtKB-EC"/>
</dbReference>
<gene>
    <name evidence="13" type="ORF">EDC39_103163</name>
</gene>
<evidence type="ECO:0000256" key="1">
    <source>
        <dbReference type="ARBA" id="ARBA00005879"/>
    </source>
</evidence>
<keyword evidence="7" id="KW-0627">Porphyrin biosynthesis</keyword>
<proteinExistence type="inferred from homology"/>
<evidence type="ECO:0000256" key="5">
    <source>
        <dbReference type="ARBA" id="ARBA00022679"/>
    </source>
</evidence>
<dbReference type="Pfam" id="PF00590">
    <property type="entry name" value="TP_methylase"/>
    <property type="match status" value="1"/>
</dbReference>
<feature type="domain" description="Tetrapyrrole methylase" evidence="11">
    <location>
        <begin position="1"/>
        <end position="213"/>
    </location>
</feature>
<dbReference type="Gene3D" id="3.30.950.10">
    <property type="entry name" value="Methyltransferase, Cobalt-precorrin-4 Transmethylase, Domain 2"/>
    <property type="match status" value="1"/>
</dbReference>
<dbReference type="FunFam" id="3.40.1010.10:FF:000001">
    <property type="entry name" value="Siroheme synthase"/>
    <property type="match status" value="1"/>
</dbReference>
<comment type="caution">
    <text evidence="13">The sequence shown here is derived from an EMBL/GenBank/DDBJ whole genome shotgun (WGS) entry which is preliminary data.</text>
</comment>
<dbReference type="PANTHER" id="PTHR45790">
    <property type="entry name" value="SIROHEME SYNTHASE-RELATED"/>
    <property type="match status" value="1"/>
</dbReference>
<evidence type="ECO:0000256" key="10">
    <source>
        <dbReference type="RuleBase" id="RU003960"/>
    </source>
</evidence>
<keyword evidence="14" id="KW-1185">Reference proteome</keyword>
<reference evidence="13 14" key="1">
    <citation type="submission" date="2019-07" db="EMBL/GenBank/DDBJ databases">
        <title>Genomic Encyclopedia of Type Strains, Phase IV (KMG-IV): sequencing the most valuable type-strain genomes for metagenomic binning, comparative biology and taxonomic classification.</title>
        <authorList>
            <person name="Goeker M."/>
        </authorList>
    </citation>
    <scope>NUCLEOTIDE SEQUENCE [LARGE SCALE GENOMIC DNA]</scope>
    <source>
        <strain evidence="13 14">SS015</strain>
    </source>
</reference>
<dbReference type="InterPro" id="IPR003754">
    <property type="entry name" value="4pyrrol_synth_uPrphyn_synth"/>
</dbReference>
<dbReference type="InterPro" id="IPR050161">
    <property type="entry name" value="Siro_Cobalamin_biosynth"/>
</dbReference>
<dbReference type="InterPro" id="IPR035996">
    <property type="entry name" value="4pyrrol_Methylase_sf"/>
</dbReference>
<evidence type="ECO:0000256" key="7">
    <source>
        <dbReference type="ARBA" id="ARBA00023244"/>
    </source>
</evidence>
<evidence type="ECO:0000259" key="12">
    <source>
        <dbReference type="Pfam" id="PF02602"/>
    </source>
</evidence>
<dbReference type="InterPro" id="IPR000878">
    <property type="entry name" value="4pyrrol_Mease"/>
</dbReference>
<evidence type="ECO:0000256" key="3">
    <source>
        <dbReference type="ARBA" id="ARBA00022573"/>
    </source>
</evidence>
<dbReference type="InterPro" id="IPR003043">
    <property type="entry name" value="Uropor_MeTrfase_CS"/>
</dbReference>
<evidence type="ECO:0000256" key="8">
    <source>
        <dbReference type="ARBA" id="ARBA00025705"/>
    </source>
</evidence>
<sequence length="500" mass="53324">MVYLVGAGPGDPGLITARGLDCLRCAEVVVYDYLANPVFLDEVPAGAERIYVGKTCGCHHTPQERINRLLVDRARAGKRVVRLKGGDPFIFGRGGEEAQALFEAGIPFEVVPGVTAGFAAAAYAGIPLTHRDHTTSLGLFTGHEKPEKKLSSLDWEKLATGIGTLVFYMGMTNLPVICEQMMRHGRSPQTPVAVIRWATTPRQQVVEGTLESIVDEVARAGLRPPAVIIVGEVVGLRRQLRWFEDRPLLGRRILVTRAAGGAGDFGRLLEQRGAEAVLCPVIAFADPADFAPLDAAIEALAGYDDLVLTSANAVARFFDRLRRLGRDLRALGGVRVVAVGPKTAKALEERGILADLVPADSRAEGVVAELLAAGVAGRRILYPRAELARTVIPDELGKAGASVDAPVLYRTLPDAEGTARLQQALAGGLDAVTFTSSSTVVNLFELADDDQRRQLATLPLFSIGPETSRTLRRLGLPIAGEAKSSTLEGLAEAVTAYFSG</sequence>
<dbReference type="Pfam" id="PF02602">
    <property type="entry name" value="HEM4"/>
    <property type="match status" value="1"/>
</dbReference>
<keyword evidence="4 10" id="KW-0489">Methyltransferase</keyword>
<evidence type="ECO:0000313" key="13">
    <source>
        <dbReference type="EMBL" id="TYO99317.1"/>
    </source>
</evidence>